<comment type="caution">
    <text evidence="2">The sequence shown here is derived from an EMBL/GenBank/DDBJ whole genome shotgun (WGS) entry which is preliminary data.</text>
</comment>
<organism evidence="2 3">
    <name type="scientific">Cinchona calisaya</name>
    <dbReference type="NCBI Taxonomy" id="153742"/>
    <lineage>
        <taxon>Eukaryota</taxon>
        <taxon>Viridiplantae</taxon>
        <taxon>Streptophyta</taxon>
        <taxon>Embryophyta</taxon>
        <taxon>Tracheophyta</taxon>
        <taxon>Spermatophyta</taxon>
        <taxon>Magnoliopsida</taxon>
        <taxon>eudicotyledons</taxon>
        <taxon>Gunneridae</taxon>
        <taxon>Pentapetalae</taxon>
        <taxon>asterids</taxon>
        <taxon>lamiids</taxon>
        <taxon>Gentianales</taxon>
        <taxon>Rubiaceae</taxon>
        <taxon>Cinchonoideae</taxon>
        <taxon>Cinchoneae</taxon>
        <taxon>Cinchona</taxon>
    </lineage>
</organism>
<dbReference type="PANTHER" id="PTHR10412:SF20">
    <property type="entry name" value="MANNOSYL-OLIGOSACCHARIDE GLUCOSIDASE GCS1"/>
    <property type="match status" value="1"/>
</dbReference>
<evidence type="ECO:0000259" key="1">
    <source>
        <dbReference type="Pfam" id="PF03200"/>
    </source>
</evidence>
<dbReference type="SUPFAM" id="SSF48208">
    <property type="entry name" value="Six-hairpin glycosidases"/>
    <property type="match status" value="1"/>
</dbReference>
<feature type="domain" description="Glycosyl hydrolase family 63 C-terminal" evidence="1">
    <location>
        <begin position="104"/>
        <end position="261"/>
    </location>
</feature>
<reference evidence="2 3" key="1">
    <citation type="submission" date="2024-11" db="EMBL/GenBank/DDBJ databases">
        <title>A near-complete genome assembly of Cinchona calisaya.</title>
        <authorList>
            <person name="Lian D.C."/>
            <person name="Zhao X.W."/>
            <person name="Wei L."/>
        </authorList>
    </citation>
    <scope>NUCLEOTIDE SEQUENCE [LARGE SCALE GENOMIC DNA]</scope>
    <source>
        <tissue evidence="2">Nenye</tissue>
    </source>
</reference>
<dbReference type="Gene3D" id="1.50.10.10">
    <property type="match status" value="1"/>
</dbReference>
<name>A0ABD2Z004_9GENT</name>
<dbReference type="InterPro" id="IPR031335">
    <property type="entry name" value="Glyco_hydro_63_C"/>
</dbReference>
<dbReference type="Pfam" id="PF03200">
    <property type="entry name" value="Glyco_hydro_63"/>
    <property type="match status" value="1"/>
</dbReference>
<dbReference type="PANTHER" id="PTHR10412">
    <property type="entry name" value="MANNOSYL-OLIGOSACCHARIDE GLUCOSIDASE"/>
    <property type="match status" value="1"/>
</dbReference>
<dbReference type="GO" id="GO:0016787">
    <property type="term" value="F:hydrolase activity"/>
    <property type="evidence" value="ECO:0007669"/>
    <property type="project" value="UniProtKB-ARBA"/>
</dbReference>
<dbReference type="AlphaFoldDB" id="A0ABD2Z004"/>
<proteinExistence type="predicted"/>
<dbReference type="InterPro" id="IPR004888">
    <property type="entry name" value="Glycoside_hydrolase_63"/>
</dbReference>
<evidence type="ECO:0000313" key="3">
    <source>
        <dbReference type="Proteomes" id="UP001630127"/>
    </source>
</evidence>
<dbReference type="Proteomes" id="UP001630127">
    <property type="component" value="Unassembled WGS sequence"/>
</dbReference>
<sequence>MSKPLHVSFYVADESGNALNLGSGAVDADDESILASAYQSDVGNWQLHLSTQDEIEFHYSGFKTPFVHNLSDLVQANLGTQARKVGRLQLSNTSDDSSNVLVFQLDSESVTVGKVALGNLLGGIDYFYGQSKISLPNHPDVSCSSSYCSCDANVLLKLIWCTSDCLCDYSELYTAVPSRPFFPREFLWDEGFHQLLIWCCDIHICLDIIGHWLDLMNVYGWIPGEQILGAEALSKVPVEFVRQHPTNGNPPTLFLVLRDVICSI</sequence>
<gene>
    <name evidence="2" type="ORF">ACH5RR_030828</name>
</gene>
<keyword evidence="3" id="KW-1185">Reference proteome</keyword>
<accession>A0ABD2Z004</accession>
<evidence type="ECO:0000313" key="2">
    <source>
        <dbReference type="EMBL" id="KAL3511427.1"/>
    </source>
</evidence>
<dbReference type="EMBL" id="JBJUIK010000012">
    <property type="protein sequence ID" value="KAL3511427.1"/>
    <property type="molecule type" value="Genomic_DNA"/>
</dbReference>
<protein>
    <recommendedName>
        <fullName evidence="1">Glycosyl hydrolase family 63 C-terminal domain-containing protein</fullName>
    </recommendedName>
</protein>
<dbReference type="InterPro" id="IPR012341">
    <property type="entry name" value="6hp_glycosidase-like_sf"/>
</dbReference>
<dbReference type="InterPro" id="IPR008928">
    <property type="entry name" value="6-hairpin_glycosidase_sf"/>
</dbReference>